<reference evidence="1" key="1">
    <citation type="submission" date="2014-11" db="EMBL/GenBank/DDBJ databases">
        <authorList>
            <person name="Amaro Gonzalez C."/>
        </authorList>
    </citation>
    <scope>NUCLEOTIDE SEQUENCE</scope>
</reference>
<proteinExistence type="predicted"/>
<dbReference type="AlphaFoldDB" id="A0A0E9S5P5"/>
<reference evidence="1" key="2">
    <citation type="journal article" date="2015" name="Fish Shellfish Immunol.">
        <title>Early steps in the European eel (Anguilla anguilla)-Vibrio vulnificus interaction in the gills: Role of the RtxA13 toxin.</title>
        <authorList>
            <person name="Callol A."/>
            <person name="Pajuelo D."/>
            <person name="Ebbesson L."/>
            <person name="Teles M."/>
            <person name="MacKenzie S."/>
            <person name="Amaro C."/>
        </authorList>
    </citation>
    <scope>NUCLEOTIDE SEQUENCE</scope>
</reference>
<evidence type="ECO:0000313" key="1">
    <source>
        <dbReference type="EMBL" id="JAH35848.1"/>
    </source>
</evidence>
<accession>A0A0E9S5P5</accession>
<dbReference type="PROSITE" id="PS51257">
    <property type="entry name" value="PROKAR_LIPOPROTEIN"/>
    <property type="match status" value="1"/>
</dbReference>
<organism evidence="1">
    <name type="scientific">Anguilla anguilla</name>
    <name type="common">European freshwater eel</name>
    <name type="synonym">Muraena anguilla</name>
    <dbReference type="NCBI Taxonomy" id="7936"/>
    <lineage>
        <taxon>Eukaryota</taxon>
        <taxon>Metazoa</taxon>
        <taxon>Chordata</taxon>
        <taxon>Craniata</taxon>
        <taxon>Vertebrata</taxon>
        <taxon>Euteleostomi</taxon>
        <taxon>Actinopterygii</taxon>
        <taxon>Neopterygii</taxon>
        <taxon>Teleostei</taxon>
        <taxon>Anguilliformes</taxon>
        <taxon>Anguillidae</taxon>
        <taxon>Anguilla</taxon>
    </lineage>
</organism>
<name>A0A0E9S5P5_ANGAN</name>
<protein>
    <submittedName>
        <fullName evidence="1">Uncharacterized protein</fullName>
    </submittedName>
</protein>
<sequence>MKAGYKPGELSPLQSWSLLSACHLLCPHVCVKQ</sequence>
<dbReference type="EMBL" id="GBXM01072729">
    <property type="protein sequence ID" value="JAH35848.1"/>
    <property type="molecule type" value="Transcribed_RNA"/>
</dbReference>